<dbReference type="CDD" id="cd17930">
    <property type="entry name" value="DEXHc_cas3"/>
    <property type="match status" value="1"/>
</dbReference>
<comment type="similarity">
    <text evidence="1">In the N-terminal section; belongs to the CRISPR-associated nuclease Cas3-HD family.</text>
</comment>
<dbReference type="CDD" id="cd09641">
    <property type="entry name" value="Cas3''_I"/>
    <property type="match status" value="1"/>
</dbReference>
<dbReference type="SMART" id="SM00487">
    <property type="entry name" value="DEXDc"/>
    <property type="match status" value="1"/>
</dbReference>
<keyword evidence="7" id="KW-0347">Helicase</keyword>
<dbReference type="NCBIfam" id="TIGR01596">
    <property type="entry name" value="cas3_HD"/>
    <property type="match status" value="1"/>
</dbReference>
<dbReference type="NCBIfam" id="TIGR01587">
    <property type="entry name" value="cas3_core"/>
    <property type="match status" value="1"/>
</dbReference>
<keyword evidence="3" id="KW-0540">Nuclease</keyword>
<keyword evidence="8" id="KW-0067">ATP-binding</keyword>
<dbReference type="RefSeq" id="WP_058899462.1">
    <property type="nucleotide sequence ID" value="NZ_CP013068.1"/>
</dbReference>
<dbReference type="KEGG" id="pphr:APZ00_15335"/>
<dbReference type="GO" id="GO:0004386">
    <property type="term" value="F:helicase activity"/>
    <property type="evidence" value="ECO:0007669"/>
    <property type="project" value="UniProtKB-KW"/>
</dbReference>
<reference evidence="12 13" key="1">
    <citation type="submission" date="2015-10" db="EMBL/GenBank/DDBJ databases">
        <title>The world's first case of liver abscess caused by Pannonibacter phragmitetus.</title>
        <authorList>
            <person name="Ming D."/>
            <person name="Wang M."/>
            <person name="Zhou Y."/>
            <person name="Jiang T."/>
            <person name="Hu S."/>
        </authorList>
    </citation>
    <scope>NUCLEOTIDE SEQUENCE [LARGE SCALE GENOMIC DNA]</scope>
    <source>
        <strain evidence="12 13">31801</strain>
    </source>
</reference>
<evidence type="ECO:0000259" key="11">
    <source>
        <dbReference type="PROSITE" id="PS51643"/>
    </source>
</evidence>
<dbReference type="SUPFAM" id="SSF109604">
    <property type="entry name" value="HD-domain/PDEase-like"/>
    <property type="match status" value="1"/>
</dbReference>
<dbReference type="Gene3D" id="1.10.3210.30">
    <property type="match status" value="1"/>
</dbReference>
<evidence type="ECO:0000256" key="6">
    <source>
        <dbReference type="ARBA" id="ARBA00022801"/>
    </source>
</evidence>
<evidence type="ECO:0000313" key="12">
    <source>
        <dbReference type="EMBL" id="ALV28267.1"/>
    </source>
</evidence>
<evidence type="ECO:0000256" key="3">
    <source>
        <dbReference type="ARBA" id="ARBA00022722"/>
    </source>
</evidence>
<evidence type="ECO:0000256" key="2">
    <source>
        <dbReference type="ARBA" id="ARBA00009046"/>
    </source>
</evidence>
<dbReference type="InterPro" id="IPR054712">
    <property type="entry name" value="Cas3-like_dom"/>
</dbReference>
<dbReference type="InterPro" id="IPR006483">
    <property type="entry name" value="CRISPR-assoc_Cas3_HD"/>
</dbReference>
<dbReference type="InterPro" id="IPR011545">
    <property type="entry name" value="DEAD/DEAH_box_helicase_dom"/>
</dbReference>
<dbReference type="GO" id="GO:0046872">
    <property type="term" value="F:metal ion binding"/>
    <property type="evidence" value="ECO:0007669"/>
    <property type="project" value="UniProtKB-KW"/>
</dbReference>
<dbReference type="GO" id="GO:0005524">
    <property type="term" value="F:ATP binding"/>
    <property type="evidence" value="ECO:0007669"/>
    <property type="project" value="UniProtKB-KW"/>
</dbReference>
<dbReference type="Pfam" id="PF00270">
    <property type="entry name" value="DEAD"/>
    <property type="match status" value="1"/>
</dbReference>
<dbReference type="InterPro" id="IPR027417">
    <property type="entry name" value="P-loop_NTPase"/>
</dbReference>
<dbReference type="Pfam" id="PF22590">
    <property type="entry name" value="Cas3-like_C_2"/>
    <property type="match status" value="1"/>
</dbReference>
<evidence type="ECO:0000256" key="4">
    <source>
        <dbReference type="ARBA" id="ARBA00022723"/>
    </source>
</evidence>
<evidence type="ECO:0000259" key="10">
    <source>
        <dbReference type="PROSITE" id="PS51192"/>
    </source>
</evidence>
<proteinExistence type="inferred from homology"/>
<dbReference type="Gene3D" id="3.40.50.300">
    <property type="entry name" value="P-loop containing nucleotide triphosphate hydrolases"/>
    <property type="match status" value="2"/>
</dbReference>
<sequence>MERFFAHSVEGAPFEVWQGLREHLGDVGSLAANFAEPFGAAAMSRLAGLLHDLGKYNPAFQRYIAGKGSSVDHATAGAAVLMQRAAAAAPGLKAVLELLAHAIAGHHGGMPDRLLLPEASGRSLAQRLEAFDEATLDTGWQEELGQELEAILTGVAGPLFPPAFRVDGRTRGRSPDTARAFQLAFLGRMVFSCLVDADFKDTETFYSGIAQETPDREWPDLRNEVERLSAGFDAYMAAKAQAAKAGPLNSLRGTILSHVRARAGDAPGLFSLNVPTGGGKTLASLGFALDHAAIHGRRRIIYACPFTSIIDQTAQIFQEVLGSGMVLEHHSAIEEDKIEERGQRDKLKLAMEDWAAPVIVTTNVQLFESLFANRPGRCRKLHNIARSVIILDEAQTLPLHLLKPAVMALDELTRNYGCTILLCTATQPALDRRDYEDDPLLGLALEGRELAPDPAGLARQLRRATIRHGGTLADDDLVRALGETPQALVIVNSRKHALDLYRAAQAEGLEGLVHLTTRQCAAHRKLILDDVRQRLKGEAPCRVIATSLIEAGVDVDFPRVWRAEAGLDQVLQAAGRCNREGRKGPEESVVTVFTPADHTAPREMHQLAEVFRSISGKHDDLFSPEAVKAYFQELYWRRGAGLDRENILDLVRWDVTGTQMSYRSIAERFRMIETAMVPVIIPYDDEAQEWIDKLSVETISSGTLARKLQRHVVQVPKPARDLLINARHVSFRAPHLRADQFAVLGKASGLYKPDLGLLWDDAGFLNIEGSIF</sequence>
<evidence type="ECO:0000256" key="8">
    <source>
        <dbReference type="ARBA" id="ARBA00022840"/>
    </source>
</evidence>
<dbReference type="AlphaFoldDB" id="A0A0U3NAA5"/>
<dbReference type="InterPro" id="IPR038257">
    <property type="entry name" value="CRISPR-assoc_Cas3_HD_sf"/>
</dbReference>
<dbReference type="PROSITE" id="PS51192">
    <property type="entry name" value="HELICASE_ATP_BIND_1"/>
    <property type="match status" value="1"/>
</dbReference>
<dbReference type="GO" id="GO:0004518">
    <property type="term" value="F:nuclease activity"/>
    <property type="evidence" value="ECO:0007669"/>
    <property type="project" value="UniProtKB-KW"/>
</dbReference>
<dbReference type="InterPro" id="IPR014001">
    <property type="entry name" value="Helicase_ATP-bd"/>
</dbReference>
<keyword evidence="13" id="KW-1185">Reference proteome</keyword>
<protein>
    <submittedName>
        <fullName evidence="12">CRISPR-associated protein Cas3</fullName>
    </submittedName>
</protein>
<evidence type="ECO:0000256" key="1">
    <source>
        <dbReference type="ARBA" id="ARBA00006847"/>
    </source>
</evidence>
<keyword evidence="5" id="KW-0547">Nucleotide-binding</keyword>
<dbReference type="EMBL" id="CP013068">
    <property type="protein sequence ID" value="ALV28267.1"/>
    <property type="molecule type" value="Genomic_DNA"/>
</dbReference>
<comment type="similarity">
    <text evidence="2">In the central section; belongs to the CRISPR-associated helicase Cas3 family.</text>
</comment>
<dbReference type="PROSITE" id="PS51643">
    <property type="entry name" value="HD_CAS3"/>
    <property type="match status" value="1"/>
</dbReference>
<keyword evidence="4" id="KW-0479">Metal-binding</keyword>
<dbReference type="Pfam" id="PF18019">
    <property type="entry name" value="Cas3_HD"/>
    <property type="match status" value="1"/>
</dbReference>
<keyword evidence="9" id="KW-0051">Antiviral defense</keyword>
<evidence type="ECO:0000313" key="13">
    <source>
        <dbReference type="Proteomes" id="UP000064921"/>
    </source>
</evidence>
<dbReference type="SUPFAM" id="SSF52540">
    <property type="entry name" value="P-loop containing nucleoside triphosphate hydrolases"/>
    <property type="match status" value="1"/>
</dbReference>
<feature type="domain" description="HD Cas3-type" evidence="11">
    <location>
        <begin position="13"/>
        <end position="200"/>
    </location>
</feature>
<gene>
    <name evidence="12" type="ORF">APZ00_15335</name>
</gene>
<dbReference type="InterPro" id="IPR006474">
    <property type="entry name" value="Helicase_Cas3_CRISPR-ass_core"/>
</dbReference>
<accession>A0A0U3NAA5</accession>
<dbReference type="GO" id="GO:0051607">
    <property type="term" value="P:defense response to virus"/>
    <property type="evidence" value="ECO:0007669"/>
    <property type="project" value="UniProtKB-KW"/>
</dbReference>
<dbReference type="GO" id="GO:0016787">
    <property type="term" value="F:hydrolase activity"/>
    <property type="evidence" value="ECO:0007669"/>
    <property type="project" value="UniProtKB-KW"/>
</dbReference>
<dbReference type="Proteomes" id="UP000064921">
    <property type="component" value="Chromosome"/>
</dbReference>
<evidence type="ECO:0000256" key="7">
    <source>
        <dbReference type="ARBA" id="ARBA00022806"/>
    </source>
</evidence>
<organism evidence="12 13">
    <name type="scientific">Pannonibacter phragmitetus</name>
    <dbReference type="NCBI Taxonomy" id="121719"/>
    <lineage>
        <taxon>Bacteria</taxon>
        <taxon>Pseudomonadati</taxon>
        <taxon>Pseudomonadota</taxon>
        <taxon>Alphaproteobacteria</taxon>
        <taxon>Hyphomicrobiales</taxon>
        <taxon>Stappiaceae</taxon>
        <taxon>Pannonibacter</taxon>
    </lineage>
</organism>
<name>A0A0U3NAA5_9HYPH</name>
<dbReference type="GO" id="GO:0003676">
    <property type="term" value="F:nucleic acid binding"/>
    <property type="evidence" value="ECO:0007669"/>
    <property type="project" value="InterPro"/>
</dbReference>
<feature type="domain" description="Helicase ATP-binding" evidence="10">
    <location>
        <begin position="261"/>
        <end position="445"/>
    </location>
</feature>
<keyword evidence="6" id="KW-0378">Hydrolase</keyword>
<evidence type="ECO:0000256" key="9">
    <source>
        <dbReference type="ARBA" id="ARBA00023118"/>
    </source>
</evidence>
<dbReference type="STRING" id="121719.APZ00_15335"/>
<evidence type="ECO:0000256" key="5">
    <source>
        <dbReference type="ARBA" id="ARBA00022741"/>
    </source>
</evidence>